<dbReference type="EMBL" id="CAJVPI010006811">
    <property type="protein sequence ID" value="CAG8680301.1"/>
    <property type="molecule type" value="Genomic_DNA"/>
</dbReference>
<protein>
    <submittedName>
        <fullName evidence="3">5603_t:CDS:1</fullName>
    </submittedName>
</protein>
<dbReference type="PROSITE" id="PS51253">
    <property type="entry name" value="HTH_CENPB"/>
    <property type="match status" value="1"/>
</dbReference>
<feature type="non-terminal residue" evidence="3">
    <location>
        <position position="59"/>
    </location>
</feature>
<name>A0A9N9HDT4_9GLOM</name>
<evidence type="ECO:0000313" key="3">
    <source>
        <dbReference type="EMBL" id="CAG8680301.1"/>
    </source>
</evidence>
<dbReference type="InterPro" id="IPR006600">
    <property type="entry name" value="HTH_CenpB_DNA-bd_dom"/>
</dbReference>
<organism evidence="3 4">
    <name type="scientific">Paraglomus brasilianum</name>
    <dbReference type="NCBI Taxonomy" id="144538"/>
    <lineage>
        <taxon>Eukaryota</taxon>
        <taxon>Fungi</taxon>
        <taxon>Fungi incertae sedis</taxon>
        <taxon>Mucoromycota</taxon>
        <taxon>Glomeromycotina</taxon>
        <taxon>Glomeromycetes</taxon>
        <taxon>Paraglomerales</taxon>
        <taxon>Paraglomeraceae</taxon>
        <taxon>Paraglomus</taxon>
    </lineage>
</organism>
<feature type="domain" description="HTH CENPB-type" evidence="2">
    <location>
        <begin position="1"/>
        <end position="33"/>
    </location>
</feature>
<proteinExistence type="predicted"/>
<dbReference type="AlphaFoldDB" id="A0A9N9HDT4"/>
<dbReference type="Proteomes" id="UP000789739">
    <property type="component" value="Unassembled WGS sequence"/>
</dbReference>
<accession>A0A9N9HDT4</accession>
<keyword evidence="4" id="KW-1185">Reference proteome</keyword>
<sequence length="59" mass="7228">SRDYARRLEINDFRETSGWLSKFKKRYGLRQMVKHGEAGSVPCENYWETEREKLRKEFD</sequence>
<dbReference type="OrthoDB" id="162969at2759"/>
<dbReference type="GO" id="GO:0003677">
    <property type="term" value="F:DNA binding"/>
    <property type="evidence" value="ECO:0007669"/>
    <property type="project" value="UniProtKB-KW"/>
</dbReference>
<keyword evidence="1" id="KW-0238">DNA-binding</keyword>
<gene>
    <name evidence="3" type="ORF">PBRASI_LOCUS11767</name>
</gene>
<evidence type="ECO:0000256" key="1">
    <source>
        <dbReference type="ARBA" id="ARBA00023125"/>
    </source>
</evidence>
<evidence type="ECO:0000313" key="4">
    <source>
        <dbReference type="Proteomes" id="UP000789739"/>
    </source>
</evidence>
<evidence type="ECO:0000259" key="2">
    <source>
        <dbReference type="PROSITE" id="PS51253"/>
    </source>
</evidence>
<reference evidence="3" key="1">
    <citation type="submission" date="2021-06" db="EMBL/GenBank/DDBJ databases">
        <authorList>
            <person name="Kallberg Y."/>
            <person name="Tangrot J."/>
            <person name="Rosling A."/>
        </authorList>
    </citation>
    <scope>NUCLEOTIDE SEQUENCE</scope>
    <source>
        <strain evidence="3">BR232B</strain>
    </source>
</reference>
<feature type="non-terminal residue" evidence="3">
    <location>
        <position position="1"/>
    </location>
</feature>
<comment type="caution">
    <text evidence="3">The sequence shown here is derived from an EMBL/GenBank/DDBJ whole genome shotgun (WGS) entry which is preliminary data.</text>
</comment>